<dbReference type="EMBL" id="JAWIIV010000023">
    <property type="protein sequence ID" value="MEC4721905.1"/>
    <property type="molecule type" value="Genomic_DNA"/>
</dbReference>
<dbReference type="PANTHER" id="PTHR35526">
    <property type="entry name" value="ANTI-SIGMA-F FACTOR RSBW-RELATED"/>
    <property type="match status" value="1"/>
</dbReference>
<dbReference type="Gene3D" id="3.30.565.10">
    <property type="entry name" value="Histidine kinase-like ATPase, C-terminal domain"/>
    <property type="match status" value="1"/>
</dbReference>
<dbReference type="PANTHER" id="PTHR35526:SF3">
    <property type="entry name" value="ANTI-SIGMA-F FACTOR RSBW"/>
    <property type="match status" value="1"/>
</dbReference>
<keyword evidence="4" id="KW-1185">Reference proteome</keyword>
<dbReference type="RefSeq" id="WP_326508588.1">
    <property type="nucleotide sequence ID" value="NZ_JAWIIV010000023.1"/>
</dbReference>
<evidence type="ECO:0000256" key="1">
    <source>
        <dbReference type="ARBA" id="ARBA00022527"/>
    </source>
</evidence>
<evidence type="ECO:0000313" key="4">
    <source>
        <dbReference type="Proteomes" id="UP001352263"/>
    </source>
</evidence>
<name>A0ABU6JEE3_9BURK</name>
<dbReference type="InterPro" id="IPR003594">
    <property type="entry name" value="HATPase_dom"/>
</dbReference>
<dbReference type="GO" id="GO:0004673">
    <property type="term" value="F:protein histidine kinase activity"/>
    <property type="evidence" value="ECO:0007669"/>
    <property type="project" value="UniProtKB-EC"/>
</dbReference>
<gene>
    <name evidence="3" type="ORF">RY831_22305</name>
</gene>
<keyword evidence="1" id="KW-0418">Kinase</keyword>
<dbReference type="Pfam" id="PF13581">
    <property type="entry name" value="HATPase_c_2"/>
    <property type="match status" value="1"/>
</dbReference>
<dbReference type="EC" id="2.7.13.3" evidence="3"/>
<keyword evidence="3" id="KW-0808">Transferase</keyword>
<keyword evidence="3" id="KW-0547">Nucleotide-binding</keyword>
<feature type="domain" description="Histidine kinase/HSP90-like ATPase" evidence="2">
    <location>
        <begin position="26"/>
        <end position="157"/>
    </location>
</feature>
<organism evidence="3 4">
    <name type="scientific">Noviherbaspirillum album</name>
    <dbReference type="NCBI Taxonomy" id="3080276"/>
    <lineage>
        <taxon>Bacteria</taxon>
        <taxon>Pseudomonadati</taxon>
        <taxon>Pseudomonadota</taxon>
        <taxon>Betaproteobacteria</taxon>
        <taxon>Burkholderiales</taxon>
        <taxon>Oxalobacteraceae</taxon>
        <taxon>Noviherbaspirillum</taxon>
    </lineage>
</organism>
<sequence>MTMPATTAPADTGMPSRMIRKVEFSVPARLEEVRSIAESLRAFMADGIPPEARDAIELGIVEALTNVVSHGYAGMHPAAMQLRFEQSQDAAIVELFDTGKPIPQENLDRDSAAPFEFDPDDLAALPEHGMGLALVRLSFDAVQYQSVDGVNRLTMAKRFGTSAMDKESDP</sequence>
<dbReference type="InterPro" id="IPR050267">
    <property type="entry name" value="Anti-sigma-factor_SerPK"/>
</dbReference>
<proteinExistence type="predicted"/>
<dbReference type="CDD" id="cd16936">
    <property type="entry name" value="HATPase_RsbW-like"/>
    <property type="match status" value="1"/>
</dbReference>
<dbReference type="GO" id="GO:0005524">
    <property type="term" value="F:ATP binding"/>
    <property type="evidence" value="ECO:0007669"/>
    <property type="project" value="UniProtKB-KW"/>
</dbReference>
<accession>A0ABU6JEE3</accession>
<comment type="caution">
    <text evidence="3">The sequence shown here is derived from an EMBL/GenBank/DDBJ whole genome shotgun (WGS) entry which is preliminary data.</text>
</comment>
<dbReference type="InterPro" id="IPR036890">
    <property type="entry name" value="HATPase_C_sf"/>
</dbReference>
<reference evidence="3 4" key="1">
    <citation type="submission" date="2023-10" db="EMBL/GenBank/DDBJ databases">
        <title>Noviherbaspirillum sp. CPCC 100848 genome assembly.</title>
        <authorList>
            <person name="Li X.Y."/>
            <person name="Fang X.M."/>
        </authorList>
    </citation>
    <scope>NUCLEOTIDE SEQUENCE [LARGE SCALE GENOMIC DNA]</scope>
    <source>
        <strain evidence="3 4">CPCC 100848</strain>
    </source>
</reference>
<keyword evidence="3" id="KW-0067">ATP-binding</keyword>
<keyword evidence="1" id="KW-0723">Serine/threonine-protein kinase</keyword>
<protein>
    <submittedName>
        <fullName evidence="3">ATP-binding protein</fullName>
        <ecNumber evidence="3">2.7.13.3</ecNumber>
    </submittedName>
</protein>
<evidence type="ECO:0000259" key="2">
    <source>
        <dbReference type="Pfam" id="PF13581"/>
    </source>
</evidence>
<dbReference type="SUPFAM" id="SSF55874">
    <property type="entry name" value="ATPase domain of HSP90 chaperone/DNA topoisomerase II/histidine kinase"/>
    <property type="match status" value="1"/>
</dbReference>
<evidence type="ECO:0000313" key="3">
    <source>
        <dbReference type="EMBL" id="MEC4721905.1"/>
    </source>
</evidence>
<dbReference type="Proteomes" id="UP001352263">
    <property type="component" value="Unassembled WGS sequence"/>
</dbReference>